<dbReference type="AlphaFoldDB" id="A0A1G2S7C2"/>
<comment type="caution">
    <text evidence="1">The sequence shown here is derived from an EMBL/GenBank/DDBJ whole genome shotgun (WGS) entry which is preliminary data.</text>
</comment>
<accession>A0A1G2S7C2</accession>
<evidence type="ECO:0000313" key="2">
    <source>
        <dbReference type="Proteomes" id="UP000176997"/>
    </source>
</evidence>
<dbReference type="EMBL" id="MHUS01000016">
    <property type="protein sequence ID" value="OHA80887.1"/>
    <property type="molecule type" value="Genomic_DNA"/>
</dbReference>
<name>A0A1G2S7C2_9BACT</name>
<reference evidence="1 2" key="1">
    <citation type="journal article" date="2016" name="Nat. Commun.">
        <title>Thousands of microbial genomes shed light on interconnected biogeochemical processes in an aquifer system.</title>
        <authorList>
            <person name="Anantharaman K."/>
            <person name="Brown C.T."/>
            <person name="Hug L.A."/>
            <person name="Sharon I."/>
            <person name="Castelle C.J."/>
            <person name="Probst A.J."/>
            <person name="Thomas B.C."/>
            <person name="Singh A."/>
            <person name="Wilkins M.J."/>
            <person name="Karaoz U."/>
            <person name="Brodie E.L."/>
            <person name="Williams K.H."/>
            <person name="Hubbard S.S."/>
            <person name="Banfield J.F."/>
        </authorList>
    </citation>
    <scope>NUCLEOTIDE SEQUENCE [LARGE SCALE GENOMIC DNA]</scope>
</reference>
<gene>
    <name evidence="1" type="ORF">A2675_02230</name>
</gene>
<dbReference type="Proteomes" id="UP000176997">
    <property type="component" value="Unassembled WGS sequence"/>
</dbReference>
<protein>
    <submittedName>
        <fullName evidence="1">Uncharacterized protein</fullName>
    </submittedName>
</protein>
<organism evidence="1 2">
    <name type="scientific">Candidatus Yonathbacteria bacterium RIFCSPHIGHO2_01_FULL_51_10</name>
    <dbReference type="NCBI Taxonomy" id="1802723"/>
    <lineage>
        <taxon>Bacteria</taxon>
        <taxon>Candidatus Yonathiibacteriota</taxon>
    </lineage>
</organism>
<sequence length="72" mass="8024">MGRYAMLTAATFTLLLWVAPPLELSDAESKQVREMAQEYKSTARCETGVLARVFLINGEKKVLLECYAGQLV</sequence>
<dbReference type="STRING" id="1802723.A2675_02230"/>
<evidence type="ECO:0000313" key="1">
    <source>
        <dbReference type="EMBL" id="OHA80887.1"/>
    </source>
</evidence>
<proteinExistence type="predicted"/>